<evidence type="ECO:0000313" key="3">
    <source>
        <dbReference type="Proteomes" id="UP001642483"/>
    </source>
</evidence>
<gene>
    <name evidence="2" type="ORF">CVLEPA_LOCUS23057</name>
</gene>
<evidence type="ECO:0000259" key="1">
    <source>
        <dbReference type="Pfam" id="PF05699"/>
    </source>
</evidence>
<sequence>MHFDEDPLMYWKKKSEELPTLATLAKDYLGLTATSAPSERISSIADSTSLEGRRRAASLLLAAHKR</sequence>
<protein>
    <recommendedName>
        <fullName evidence="1">HAT C-terminal dimerisation domain-containing protein</fullName>
    </recommendedName>
</protein>
<organism evidence="2 3">
    <name type="scientific">Clavelina lepadiformis</name>
    <name type="common">Light-bulb sea squirt</name>
    <name type="synonym">Ascidia lepadiformis</name>
    <dbReference type="NCBI Taxonomy" id="159417"/>
    <lineage>
        <taxon>Eukaryota</taxon>
        <taxon>Metazoa</taxon>
        <taxon>Chordata</taxon>
        <taxon>Tunicata</taxon>
        <taxon>Ascidiacea</taxon>
        <taxon>Aplousobranchia</taxon>
        <taxon>Clavelinidae</taxon>
        <taxon>Clavelina</taxon>
    </lineage>
</organism>
<proteinExistence type="predicted"/>
<name>A0ABP0GJQ3_CLALP</name>
<dbReference type="EMBL" id="CAWYQH010000119">
    <property type="protein sequence ID" value="CAK8690435.1"/>
    <property type="molecule type" value="Genomic_DNA"/>
</dbReference>
<comment type="caution">
    <text evidence="2">The sequence shown here is derived from an EMBL/GenBank/DDBJ whole genome shotgun (WGS) entry which is preliminary data.</text>
</comment>
<accession>A0ABP0GJQ3</accession>
<dbReference type="SUPFAM" id="SSF53098">
    <property type="entry name" value="Ribonuclease H-like"/>
    <property type="match status" value="1"/>
</dbReference>
<dbReference type="InterPro" id="IPR012337">
    <property type="entry name" value="RNaseH-like_sf"/>
</dbReference>
<evidence type="ECO:0000313" key="2">
    <source>
        <dbReference type="EMBL" id="CAK8690435.1"/>
    </source>
</evidence>
<keyword evidence="3" id="KW-1185">Reference proteome</keyword>
<dbReference type="Pfam" id="PF05699">
    <property type="entry name" value="Dimer_Tnp_hAT"/>
    <property type="match status" value="1"/>
</dbReference>
<dbReference type="InterPro" id="IPR008906">
    <property type="entry name" value="HATC_C_dom"/>
</dbReference>
<reference evidence="2 3" key="1">
    <citation type="submission" date="2024-02" db="EMBL/GenBank/DDBJ databases">
        <authorList>
            <person name="Daric V."/>
            <person name="Darras S."/>
        </authorList>
    </citation>
    <scope>NUCLEOTIDE SEQUENCE [LARGE SCALE GENOMIC DNA]</scope>
</reference>
<feature type="domain" description="HAT C-terminal dimerisation" evidence="1">
    <location>
        <begin position="4"/>
        <end position="59"/>
    </location>
</feature>
<dbReference type="Proteomes" id="UP001642483">
    <property type="component" value="Unassembled WGS sequence"/>
</dbReference>